<dbReference type="InterPro" id="IPR032630">
    <property type="entry name" value="P_typ_ATPase_c"/>
</dbReference>
<dbReference type="SUPFAM" id="SSF81653">
    <property type="entry name" value="Calcium ATPase, transduction domain A"/>
    <property type="match status" value="1"/>
</dbReference>
<evidence type="ECO:0000313" key="12">
    <source>
        <dbReference type="Proteomes" id="UP000244811"/>
    </source>
</evidence>
<keyword evidence="4" id="KW-0460">Magnesium</keyword>
<evidence type="ECO:0000256" key="7">
    <source>
        <dbReference type="ARBA" id="ARBA00023136"/>
    </source>
</evidence>
<feature type="domain" description="P-type ATPase C-terminal" evidence="10">
    <location>
        <begin position="1111"/>
        <end position="1338"/>
    </location>
</feature>
<accession>A0A976QX49</accession>
<reference evidence="11" key="1">
    <citation type="submission" date="2022-07" db="EMBL/GenBank/DDBJ databases">
        <title>Evaluation of T. orientalis genome assembly methods using nanopore sequencing and analysis of variation between genomes.</title>
        <authorList>
            <person name="Yam J."/>
            <person name="Micallef M.L."/>
            <person name="Liu M."/>
            <person name="Djordjevic S.P."/>
            <person name="Bogema D.R."/>
            <person name="Jenkins C."/>
        </authorList>
    </citation>
    <scope>NUCLEOTIDE SEQUENCE</scope>
    <source>
        <strain evidence="11">Goon Nure</strain>
    </source>
</reference>
<feature type="transmembrane region" description="Helical" evidence="9">
    <location>
        <begin position="1249"/>
        <end position="1266"/>
    </location>
</feature>
<evidence type="ECO:0000313" key="11">
    <source>
        <dbReference type="EMBL" id="UKK01787.2"/>
    </source>
</evidence>
<feature type="region of interest" description="Disordered" evidence="8">
    <location>
        <begin position="446"/>
        <end position="571"/>
    </location>
</feature>
<dbReference type="PANTHER" id="PTHR24092">
    <property type="entry name" value="PROBABLE PHOSPHOLIPID-TRANSPORTING ATPASE"/>
    <property type="match status" value="1"/>
</dbReference>
<dbReference type="InterPro" id="IPR044492">
    <property type="entry name" value="P_typ_ATPase_HD_dom"/>
</dbReference>
<feature type="transmembrane region" description="Helical" evidence="9">
    <location>
        <begin position="1172"/>
        <end position="1193"/>
    </location>
</feature>
<evidence type="ECO:0000256" key="4">
    <source>
        <dbReference type="ARBA" id="ARBA00022842"/>
    </source>
</evidence>
<evidence type="ECO:0000256" key="5">
    <source>
        <dbReference type="ARBA" id="ARBA00022967"/>
    </source>
</evidence>
<dbReference type="PROSITE" id="PS00154">
    <property type="entry name" value="ATPASE_E1_E2"/>
    <property type="match status" value="1"/>
</dbReference>
<feature type="transmembrane region" description="Helical" evidence="9">
    <location>
        <begin position="1278"/>
        <end position="1299"/>
    </location>
</feature>
<evidence type="ECO:0000259" key="10">
    <source>
        <dbReference type="Pfam" id="PF16212"/>
    </source>
</evidence>
<dbReference type="GO" id="GO:0006897">
    <property type="term" value="P:endocytosis"/>
    <property type="evidence" value="ECO:0007669"/>
    <property type="project" value="TreeGrafter"/>
</dbReference>
<evidence type="ECO:0000256" key="2">
    <source>
        <dbReference type="ARBA" id="ARBA00022692"/>
    </source>
</evidence>
<evidence type="ECO:0000256" key="1">
    <source>
        <dbReference type="ARBA" id="ARBA00004141"/>
    </source>
</evidence>
<dbReference type="NCBIfam" id="TIGR01494">
    <property type="entry name" value="ATPase_P-type"/>
    <property type="match status" value="2"/>
</dbReference>
<dbReference type="Gene3D" id="3.40.1110.10">
    <property type="entry name" value="Calcium-transporting ATPase, cytoplasmic domain N"/>
    <property type="match status" value="2"/>
</dbReference>
<dbReference type="Gene3D" id="2.70.150.10">
    <property type="entry name" value="Calcium-transporting ATPase, cytoplasmic transduction domain A"/>
    <property type="match status" value="2"/>
</dbReference>
<feature type="compositionally biased region" description="Basic and acidic residues" evidence="8">
    <location>
        <begin position="541"/>
        <end position="550"/>
    </location>
</feature>
<dbReference type="InterPro" id="IPR001757">
    <property type="entry name" value="P_typ_ATPase"/>
</dbReference>
<dbReference type="GO" id="GO:0045332">
    <property type="term" value="P:phospholipid translocation"/>
    <property type="evidence" value="ECO:0007669"/>
    <property type="project" value="TreeGrafter"/>
</dbReference>
<feature type="transmembrane region" description="Helical" evidence="9">
    <location>
        <begin position="1223"/>
        <end position="1243"/>
    </location>
</feature>
<dbReference type="GO" id="GO:0005886">
    <property type="term" value="C:plasma membrane"/>
    <property type="evidence" value="ECO:0007669"/>
    <property type="project" value="TreeGrafter"/>
</dbReference>
<dbReference type="SFLD" id="SFLDF00027">
    <property type="entry name" value="p-type_atpase"/>
    <property type="match status" value="1"/>
</dbReference>
<dbReference type="GO" id="GO:0005524">
    <property type="term" value="F:ATP binding"/>
    <property type="evidence" value="ECO:0007669"/>
    <property type="project" value="InterPro"/>
</dbReference>
<sequence length="1347" mass="149841">MFPLSLVIFVYSLKEGIEDYKRHVRDKEHNRQQFCYFSERGYVDVASEKIKLGQLLMLKQGERVPADILLLKTSEPNGASFVRTDQLDGETDWKLKRAVATTQAMSVEDTYNLLSVATVEEPKPDFYNFLGKITFYYPIKEKGGMPRGGYETDNSNTDFNMIRSSSSDLASNASIISNFASTANKTTTVTNNLAHGSPRGSNVFGNDGAGASAGSNVRTNSITNINRSSSSKLARGDSGVDYDISEESTSSRARNVKYDLVVESLNVDNVVWMNSIVASGTIHGLVIYIGKDARACLNSKRSRTKFGLFERELNRLFIILIILMLGMTIIMLVPTGFEARWYVTFLKYLLLFSTIVPLSLRISLDIAKYVYNRAIVMDKKIPKAMPRTTMIPEELGRIQYLLSDKTGTLTQNVISLEKLYVSRGFYTNEDVGVIKSKMDSFLRPQSNTVITTPNSPGNLTTMNESVGGRRFSDRNSPGSRSNPSGITATGSGGGTSTSRNIDNKGNMGSSRSSSGSSQRGNVGLSGDGAIASASARQFEGAVKDSSRHNETGGSLKSSSLESGSSTRPLNVRDEKEVIRDIFGPNLGESLESRLCLSLLSLGICHNVRPILSTDDPKSVSSTVGTTAAKNTNTDDDEANLGSRDDGVGSPARVGYHGQGLESPNRSREDKEIGIATSRSNMGEYGLNDSASVEGSDRVAGRVKSEKEEENVEFQASSPDEIALVKFAHLCGFKLVHRDDYCMRLLVNGLLLEFKILFMIPFSSETKRMGIIVEDSCGGKHFFIKGAEVVIIPFLLPRGSVWLSEECDNLARMGLRTLVFAYRPISDHEFTVFMAKYREANVSLEDRVKKIRNVQSTLEHGLTLVGLTGVRDQLQKNVPATLESLRNAGIKIWMLTGDKIDTAKCVAISAGLKQRHHTVYQISVESLVNPLINPSDTSKKHPERVEKEVIDFINSFDRTAHAVDGASAKKRRFWRSAQKEGHYGFRFDHPESGYSGEMERYEVCMKRVASVIEWNLEHFSMGPADSVLIVDSFALSIALDRLRKLFVKSSTLASSVLCCRCTPQMKADIVKLLKTNKQIVCCIGDGDNDVPMITEANVGIGIVGKEGLQASLSSDYSLVEFSHLKRLLLWHGRNSYKRSSKMSHFLMHRGVIISVMQAIFSSIYYFIPIAFFQGWLLVGFTSYYNMIPIFCLVLDVEICEDDVMLFPELYHELRRGRVMNVKTFLIWIWISLFQGTVLMTGAIILFENSLVSLIAIGCTSLFILEILNLVAELNSWHRLTIIGIMCTSVVYFYSLLVFRNNFDMEFIARKSFFWKIWVISFLGWVPVYAVKWLTNLLKPPQYVKLIVS</sequence>
<evidence type="ECO:0000256" key="8">
    <source>
        <dbReference type="SAM" id="MobiDB-lite"/>
    </source>
</evidence>
<dbReference type="SUPFAM" id="SSF81660">
    <property type="entry name" value="Metal cation-transporting ATPase, ATP-binding domain N"/>
    <property type="match status" value="1"/>
</dbReference>
<comment type="subcellular location">
    <subcellularLocation>
        <location evidence="1">Membrane</location>
        <topology evidence="1">Multi-pass membrane protein</topology>
    </subcellularLocation>
</comment>
<dbReference type="GO" id="GO:0016887">
    <property type="term" value="F:ATP hydrolysis activity"/>
    <property type="evidence" value="ECO:0007669"/>
    <property type="project" value="InterPro"/>
</dbReference>
<dbReference type="GO" id="GO:0140326">
    <property type="term" value="F:ATPase-coupled intramembrane lipid transporter activity"/>
    <property type="evidence" value="ECO:0007669"/>
    <property type="project" value="TreeGrafter"/>
</dbReference>
<dbReference type="SFLD" id="SFLDS00003">
    <property type="entry name" value="Haloacid_Dehalogenase"/>
    <property type="match status" value="1"/>
</dbReference>
<dbReference type="GO" id="GO:0005802">
    <property type="term" value="C:trans-Golgi network"/>
    <property type="evidence" value="ECO:0007669"/>
    <property type="project" value="TreeGrafter"/>
</dbReference>
<dbReference type="Gene3D" id="3.40.50.1000">
    <property type="entry name" value="HAD superfamily/HAD-like"/>
    <property type="match status" value="2"/>
</dbReference>
<keyword evidence="7 9" id="KW-0472">Membrane</keyword>
<keyword evidence="3" id="KW-0479">Metal-binding</keyword>
<dbReference type="InterPro" id="IPR023299">
    <property type="entry name" value="ATPase_P-typ_cyto_dom_N"/>
</dbReference>
<dbReference type="PANTHER" id="PTHR24092:SF5">
    <property type="entry name" value="PHOSPHOLIPID-TRANSPORTING ATPASE"/>
    <property type="match status" value="1"/>
</dbReference>
<dbReference type="InterPro" id="IPR036412">
    <property type="entry name" value="HAD-like_sf"/>
</dbReference>
<name>A0A976QX49_THEOR</name>
<keyword evidence="2 9" id="KW-0812">Transmembrane</keyword>
<dbReference type="InterPro" id="IPR008250">
    <property type="entry name" value="ATPase_P-typ_transduc_dom_A_sf"/>
</dbReference>
<protein>
    <submittedName>
        <fullName evidence="11">Cation transporting ATPase</fullName>
    </submittedName>
</protein>
<dbReference type="InterPro" id="IPR023298">
    <property type="entry name" value="ATPase_P-typ_TM_dom_sf"/>
</dbReference>
<evidence type="ECO:0000256" key="9">
    <source>
        <dbReference type="SAM" id="Phobius"/>
    </source>
</evidence>
<feature type="compositionally biased region" description="Polar residues" evidence="8">
    <location>
        <begin position="446"/>
        <end position="464"/>
    </location>
</feature>
<dbReference type="SUPFAM" id="SSF81665">
    <property type="entry name" value="Calcium ATPase, transmembrane domain M"/>
    <property type="match status" value="1"/>
</dbReference>
<keyword evidence="6 9" id="KW-1133">Transmembrane helix</keyword>
<dbReference type="Pfam" id="PF16212">
    <property type="entry name" value="PhoLip_ATPase_C"/>
    <property type="match status" value="1"/>
</dbReference>
<dbReference type="GO" id="GO:0046872">
    <property type="term" value="F:metal ion binding"/>
    <property type="evidence" value="ECO:0007669"/>
    <property type="project" value="UniProtKB-KW"/>
</dbReference>
<dbReference type="SFLD" id="SFLDG00002">
    <property type="entry name" value="C1.7:_P-type_atpase_like"/>
    <property type="match status" value="1"/>
</dbReference>
<dbReference type="Pfam" id="PF13246">
    <property type="entry name" value="Cation_ATPase"/>
    <property type="match status" value="2"/>
</dbReference>
<dbReference type="PRINTS" id="PR00119">
    <property type="entry name" value="CATATPASE"/>
</dbReference>
<dbReference type="Proteomes" id="UP000244811">
    <property type="component" value="Chromosome 2"/>
</dbReference>
<dbReference type="GO" id="GO:0006890">
    <property type="term" value="P:retrograde vesicle-mediated transport, Golgi to endoplasmic reticulum"/>
    <property type="evidence" value="ECO:0007669"/>
    <property type="project" value="TreeGrafter"/>
</dbReference>
<feature type="transmembrane region" description="Helical" evidence="9">
    <location>
        <begin position="1145"/>
        <end position="1166"/>
    </location>
</feature>
<evidence type="ECO:0000256" key="6">
    <source>
        <dbReference type="ARBA" id="ARBA00022989"/>
    </source>
</evidence>
<gene>
    <name evidence="11" type="ORF">MACK_001140</name>
</gene>
<feature type="compositionally biased region" description="Low complexity" evidence="8">
    <location>
        <begin position="551"/>
        <end position="566"/>
    </location>
</feature>
<feature type="compositionally biased region" description="Polar residues" evidence="8">
    <location>
        <begin position="474"/>
        <end position="483"/>
    </location>
</feature>
<evidence type="ECO:0000256" key="3">
    <source>
        <dbReference type="ARBA" id="ARBA00022723"/>
    </source>
</evidence>
<feature type="transmembrane region" description="Helical" evidence="9">
    <location>
        <begin position="345"/>
        <end position="364"/>
    </location>
</feature>
<feature type="compositionally biased region" description="Low complexity" evidence="8">
    <location>
        <begin position="508"/>
        <end position="520"/>
    </location>
</feature>
<dbReference type="InterPro" id="IPR023214">
    <property type="entry name" value="HAD_sf"/>
</dbReference>
<dbReference type="GO" id="GO:0005768">
    <property type="term" value="C:endosome"/>
    <property type="evidence" value="ECO:0007669"/>
    <property type="project" value="TreeGrafter"/>
</dbReference>
<feature type="region of interest" description="Disordered" evidence="8">
    <location>
        <begin position="610"/>
        <end position="669"/>
    </location>
</feature>
<dbReference type="EMBL" id="CP056071">
    <property type="protein sequence ID" value="UKK01787.2"/>
    <property type="molecule type" value="Genomic_DNA"/>
</dbReference>
<keyword evidence="5" id="KW-1278">Translocase</keyword>
<feature type="transmembrane region" description="Helical" evidence="9">
    <location>
        <begin position="312"/>
        <end position="333"/>
    </location>
</feature>
<organism evidence="11 12">
    <name type="scientific">Theileria orientalis</name>
    <dbReference type="NCBI Taxonomy" id="68886"/>
    <lineage>
        <taxon>Eukaryota</taxon>
        <taxon>Sar</taxon>
        <taxon>Alveolata</taxon>
        <taxon>Apicomplexa</taxon>
        <taxon>Aconoidasida</taxon>
        <taxon>Piroplasmida</taxon>
        <taxon>Theileriidae</taxon>
        <taxon>Theileria</taxon>
    </lineage>
</organism>
<proteinExistence type="predicted"/>
<dbReference type="Gene3D" id="1.20.1110.10">
    <property type="entry name" value="Calcium-transporting ATPase, transmembrane domain"/>
    <property type="match status" value="1"/>
</dbReference>
<feature type="transmembrane region" description="Helical" evidence="9">
    <location>
        <begin position="1311"/>
        <end position="1329"/>
    </location>
</feature>
<dbReference type="InterPro" id="IPR018303">
    <property type="entry name" value="ATPase_P-typ_P_site"/>
</dbReference>
<dbReference type="SUPFAM" id="SSF56784">
    <property type="entry name" value="HAD-like"/>
    <property type="match status" value="1"/>
</dbReference>